<organism evidence="2">
    <name type="scientific">Tanacetum cinerariifolium</name>
    <name type="common">Dalmatian daisy</name>
    <name type="synonym">Chrysanthemum cinerariifolium</name>
    <dbReference type="NCBI Taxonomy" id="118510"/>
    <lineage>
        <taxon>Eukaryota</taxon>
        <taxon>Viridiplantae</taxon>
        <taxon>Streptophyta</taxon>
        <taxon>Embryophyta</taxon>
        <taxon>Tracheophyta</taxon>
        <taxon>Spermatophyta</taxon>
        <taxon>Magnoliopsida</taxon>
        <taxon>eudicotyledons</taxon>
        <taxon>Gunneridae</taxon>
        <taxon>Pentapetalae</taxon>
        <taxon>asterids</taxon>
        <taxon>campanulids</taxon>
        <taxon>Asterales</taxon>
        <taxon>Asteraceae</taxon>
        <taxon>Asteroideae</taxon>
        <taxon>Anthemideae</taxon>
        <taxon>Anthemidinae</taxon>
        <taxon>Tanacetum</taxon>
    </lineage>
</organism>
<evidence type="ECO:0000256" key="1">
    <source>
        <dbReference type="SAM" id="Coils"/>
    </source>
</evidence>
<comment type="caution">
    <text evidence="2">The sequence shown here is derived from an EMBL/GenBank/DDBJ whole genome shotgun (WGS) entry which is preliminary data.</text>
</comment>
<dbReference type="EMBL" id="BKCJ011131125">
    <property type="protein sequence ID" value="GFC91331.1"/>
    <property type="molecule type" value="Genomic_DNA"/>
</dbReference>
<sequence>AFQSSGILQGLLLDLVSLEKDLEQERMSTKPQIIKLERKVEELTRKMAAAESSLALKDADLSSMHINVKEIEDLREMKEDIDRKNEQTATILKMQAT</sequence>
<evidence type="ECO:0000313" key="2">
    <source>
        <dbReference type="EMBL" id="GFC91331.1"/>
    </source>
</evidence>
<protein>
    <submittedName>
        <fullName evidence="2">Kinesin-like protein KIN-14E</fullName>
    </submittedName>
</protein>
<accession>A0A699S1P7</accession>
<feature type="coiled-coil region" evidence="1">
    <location>
        <begin position="33"/>
        <end position="87"/>
    </location>
</feature>
<feature type="non-terminal residue" evidence="2">
    <location>
        <position position="1"/>
    </location>
</feature>
<dbReference type="AlphaFoldDB" id="A0A699S1P7"/>
<reference evidence="2" key="1">
    <citation type="journal article" date="2019" name="Sci. Rep.">
        <title>Draft genome of Tanacetum cinerariifolium, the natural source of mosquito coil.</title>
        <authorList>
            <person name="Yamashiro T."/>
            <person name="Shiraishi A."/>
            <person name="Satake H."/>
            <person name="Nakayama K."/>
        </authorList>
    </citation>
    <scope>NUCLEOTIDE SEQUENCE</scope>
</reference>
<keyword evidence="1" id="KW-0175">Coiled coil</keyword>
<name>A0A699S1P7_TANCI</name>
<proteinExistence type="predicted"/>
<gene>
    <name evidence="2" type="ORF">Tci_863301</name>
</gene>